<dbReference type="EMBL" id="CP113797">
    <property type="protein sequence ID" value="WAL59372.1"/>
    <property type="molecule type" value="Genomic_DNA"/>
</dbReference>
<evidence type="ECO:0000256" key="1">
    <source>
        <dbReference type="ARBA" id="ARBA00004613"/>
    </source>
</evidence>
<dbReference type="PROSITE" id="PS51677">
    <property type="entry name" value="NODB"/>
    <property type="match status" value="1"/>
</dbReference>
<gene>
    <name evidence="5" type="ORF">OXH18_19680</name>
</gene>
<dbReference type="InterPro" id="IPR002509">
    <property type="entry name" value="NODB_dom"/>
</dbReference>
<keyword evidence="6" id="KW-1185">Reference proteome</keyword>
<dbReference type="PANTHER" id="PTHR34216">
    <property type="match status" value="1"/>
</dbReference>
<evidence type="ECO:0000313" key="5">
    <source>
        <dbReference type="EMBL" id="WAL59372.1"/>
    </source>
</evidence>
<evidence type="ECO:0000313" key="6">
    <source>
        <dbReference type="Proteomes" id="UP001163152"/>
    </source>
</evidence>
<keyword evidence="2" id="KW-0732">Signal</keyword>
<dbReference type="Gene3D" id="3.20.20.370">
    <property type="entry name" value="Glycoside hydrolase/deacetylase"/>
    <property type="match status" value="1"/>
</dbReference>
<dbReference type="GO" id="GO:0016810">
    <property type="term" value="F:hydrolase activity, acting on carbon-nitrogen (but not peptide) bonds"/>
    <property type="evidence" value="ECO:0007669"/>
    <property type="project" value="InterPro"/>
</dbReference>
<feature type="domain" description="NodB homology" evidence="4">
    <location>
        <begin position="145"/>
        <end position="375"/>
    </location>
</feature>
<dbReference type="SUPFAM" id="SSF88713">
    <property type="entry name" value="Glycoside hydrolase/deacetylase"/>
    <property type="match status" value="1"/>
</dbReference>
<name>A0A9E9C9B8_9CYAN</name>
<dbReference type="KEGG" id="tsin:OXH18_19680"/>
<dbReference type="GO" id="GO:0005576">
    <property type="term" value="C:extracellular region"/>
    <property type="evidence" value="ECO:0007669"/>
    <property type="project" value="UniProtKB-SubCell"/>
</dbReference>
<dbReference type="AlphaFoldDB" id="A0A9E9C9B8"/>
<organism evidence="5 6">
    <name type="scientific">Thermocoleostomius sinensis A174</name>
    <dbReference type="NCBI Taxonomy" id="2016057"/>
    <lineage>
        <taxon>Bacteria</taxon>
        <taxon>Bacillati</taxon>
        <taxon>Cyanobacteriota</taxon>
        <taxon>Cyanophyceae</taxon>
        <taxon>Oculatellales</taxon>
        <taxon>Oculatellaceae</taxon>
        <taxon>Thermocoleostomius</taxon>
    </lineage>
</organism>
<dbReference type="RefSeq" id="WP_268609167.1">
    <property type="nucleotide sequence ID" value="NZ_CP113797.1"/>
</dbReference>
<dbReference type="InterPro" id="IPR018711">
    <property type="entry name" value="NAGPA"/>
</dbReference>
<dbReference type="InterPro" id="IPR051398">
    <property type="entry name" value="Polysacch_Deacetylase"/>
</dbReference>
<feature type="compositionally biased region" description="Low complexity" evidence="3">
    <location>
        <begin position="576"/>
        <end position="593"/>
    </location>
</feature>
<protein>
    <submittedName>
        <fullName evidence="5">Polysaccharide deacetylase family protein</fullName>
    </submittedName>
</protein>
<proteinExistence type="predicted"/>
<dbReference type="InterPro" id="IPR011330">
    <property type="entry name" value="Glyco_hydro/deAcase_b/a-brl"/>
</dbReference>
<dbReference type="GO" id="GO:0005975">
    <property type="term" value="P:carbohydrate metabolic process"/>
    <property type="evidence" value="ECO:0007669"/>
    <property type="project" value="InterPro"/>
</dbReference>
<feature type="region of interest" description="Disordered" evidence="3">
    <location>
        <begin position="576"/>
        <end position="600"/>
    </location>
</feature>
<accession>A0A9E9C9B8</accession>
<sequence length="600" mass="65303">MTIAALPVFVLSPKSVLANVVQQPVSSPVLPCPVGQLATASLTAGAPSSRVVYPSNVSTLVESVLPGLEPLFSARPFPLIHEQARLSRVPVIMYHDILPTKEVFFDVTPEELEAHFQLIQAAGLTPIGLDQLVEHLSTGRQLPAKPIVLSFDDGYAGHYTHVFPLLKQYGYPAVFAIYPSKVGRGFGRSSLTWEQLREMVADPLVTIASHSITHPPDLRELSDAELRHEIVESKRILETELGQPIDHFVYPEGKYDERVARWVQQSGYHSALTMNDEDNRFAGQSADLLSVDRIGQSQLEMILDSVYGGPPLLSVGQSFNFNNAIQLHRQTVDAVPLIFASGGQPTTVHADSRYQVWEIMKTTKAIAAVDGGFFSLEFLDSNDMIGPVYSQSTQQFVPANAAENRSIQGRPLVLIGSSRVEFIPYDPTKHNTLRGIRAEMPEVTDAFVAAAWLVKNGQPRSPHTFKNLFDFDAARDRAFWGIDQAGQPVVGVSGDYVDSVSLGNALSQVGLRDAVMLDSGASASLAYEGQSLMSYEPRPVPHVVALLPPPEVLPRVNLAPSQESLSGRAACATVSKQSLSEQSLSEQPVSQPSDKGVNVE</sequence>
<reference evidence="5" key="1">
    <citation type="submission" date="2022-12" db="EMBL/GenBank/DDBJ databases">
        <title>Polyphasic identification of a Novel Hot-Spring Cyanobacterium Ocullathermofonsia sinensis gen nov. sp. nov. and Genomic Insights on its Adaptations to the Thermal Habitat.</title>
        <authorList>
            <person name="Daroch M."/>
            <person name="Tang J."/>
            <person name="Jiang Y."/>
        </authorList>
    </citation>
    <scope>NUCLEOTIDE SEQUENCE</scope>
    <source>
        <strain evidence="5">PKUAC-SCTA174</strain>
    </source>
</reference>
<dbReference type="CDD" id="cd10918">
    <property type="entry name" value="CE4_NodB_like_5s_6s"/>
    <property type="match status" value="1"/>
</dbReference>
<dbReference type="Pfam" id="PF01522">
    <property type="entry name" value="Polysacc_deac_1"/>
    <property type="match status" value="1"/>
</dbReference>
<comment type="subcellular location">
    <subcellularLocation>
        <location evidence="1">Secreted</location>
    </subcellularLocation>
</comment>
<evidence type="ECO:0000256" key="3">
    <source>
        <dbReference type="SAM" id="MobiDB-lite"/>
    </source>
</evidence>
<dbReference type="Proteomes" id="UP001163152">
    <property type="component" value="Chromosome"/>
</dbReference>
<dbReference type="Pfam" id="PF09992">
    <property type="entry name" value="NAGPA"/>
    <property type="match status" value="1"/>
</dbReference>
<dbReference type="PANTHER" id="PTHR34216:SF3">
    <property type="entry name" value="POLY-BETA-1,6-N-ACETYL-D-GLUCOSAMINE N-DEACETYLASE"/>
    <property type="match status" value="1"/>
</dbReference>
<evidence type="ECO:0000256" key="2">
    <source>
        <dbReference type="ARBA" id="ARBA00022729"/>
    </source>
</evidence>
<evidence type="ECO:0000259" key="4">
    <source>
        <dbReference type="PROSITE" id="PS51677"/>
    </source>
</evidence>